<dbReference type="RefSeq" id="WP_273685927.1">
    <property type="nucleotide sequence ID" value="NZ_CP117411.1"/>
</dbReference>
<proteinExistence type="inferred from homology"/>
<dbReference type="NCBIfam" id="TIGR02727">
    <property type="entry name" value="MTHFS_bact"/>
    <property type="match status" value="1"/>
</dbReference>
<name>A0ABY7THS4_9SPHN</name>
<evidence type="ECO:0000256" key="3">
    <source>
        <dbReference type="ARBA" id="ARBA00022840"/>
    </source>
</evidence>
<evidence type="ECO:0000313" key="5">
    <source>
        <dbReference type="EMBL" id="WCT71980.1"/>
    </source>
</evidence>
<accession>A0ABY7THS4</accession>
<evidence type="ECO:0000313" key="6">
    <source>
        <dbReference type="Proteomes" id="UP001220395"/>
    </source>
</evidence>
<dbReference type="Gene3D" id="3.40.50.10420">
    <property type="entry name" value="NagB/RpiA/CoA transferase-like"/>
    <property type="match status" value="1"/>
</dbReference>
<organism evidence="5 6">
    <name type="scientific">Sphingomonas naphthae</name>
    <dbReference type="NCBI Taxonomy" id="1813468"/>
    <lineage>
        <taxon>Bacteria</taxon>
        <taxon>Pseudomonadati</taxon>
        <taxon>Pseudomonadota</taxon>
        <taxon>Alphaproteobacteria</taxon>
        <taxon>Sphingomonadales</taxon>
        <taxon>Sphingomonadaceae</taxon>
        <taxon>Sphingomonas</taxon>
    </lineage>
</organism>
<evidence type="ECO:0000256" key="4">
    <source>
        <dbReference type="RuleBase" id="RU361279"/>
    </source>
</evidence>
<dbReference type="InterPro" id="IPR002698">
    <property type="entry name" value="FTHF_cligase"/>
</dbReference>
<dbReference type="EMBL" id="CP117411">
    <property type="protein sequence ID" value="WCT71980.1"/>
    <property type="molecule type" value="Genomic_DNA"/>
</dbReference>
<dbReference type="EC" id="6.3.3.2" evidence="4"/>
<keyword evidence="3 4" id="KW-0067">ATP-binding</keyword>
<comment type="cofactor">
    <cofactor evidence="4">
        <name>Mg(2+)</name>
        <dbReference type="ChEBI" id="CHEBI:18420"/>
    </cofactor>
</comment>
<dbReference type="InterPro" id="IPR037171">
    <property type="entry name" value="NagB/RpiA_transferase-like"/>
</dbReference>
<dbReference type="SUPFAM" id="SSF100950">
    <property type="entry name" value="NagB/RpiA/CoA transferase-like"/>
    <property type="match status" value="1"/>
</dbReference>
<evidence type="ECO:0000256" key="1">
    <source>
        <dbReference type="ARBA" id="ARBA00010638"/>
    </source>
</evidence>
<keyword evidence="4" id="KW-0460">Magnesium</keyword>
<protein>
    <recommendedName>
        <fullName evidence="4">5-formyltetrahydrofolate cyclo-ligase</fullName>
        <ecNumber evidence="4">6.3.3.2</ecNumber>
    </recommendedName>
</protein>
<sequence>MTSKADLRSELRRRRADYVAAERAGGGLLVPTLMIAEYAARHLPASGTIAAYVAQGDEVDPTPLLFQAIDRGLTIALPWVATRAEPMRFHHWFPGDELVPGPFGLLQPRTDTAELVPDVVFTPLVGFDRRGHRLGQGAGYYDRALARLPNARAIGLAWAVQEVDALPFEPWDVPLYGIATECEWIGA</sequence>
<dbReference type="Pfam" id="PF01812">
    <property type="entry name" value="5-FTHF_cyc-lig"/>
    <property type="match status" value="1"/>
</dbReference>
<keyword evidence="4" id="KW-0479">Metal-binding</keyword>
<dbReference type="PIRSF" id="PIRSF006806">
    <property type="entry name" value="FTHF_cligase"/>
    <property type="match status" value="1"/>
</dbReference>
<evidence type="ECO:0000256" key="2">
    <source>
        <dbReference type="ARBA" id="ARBA00022741"/>
    </source>
</evidence>
<comment type="similarity">
    <text evidence="1 4">Belongs to the 5-formyltetrahydrofolate cyclo-ligase family.</text>
</comment>
<dbReference type="Proteomes" id="UP001220395">
    <property type="component" value="Chromosome"/>
</dbReference>
<keyword evidence="2 4" id="KW-0547">Nucleotide-binding</keyword>
<dbReference type="InterPro" id="IPR024185">
    <property type="entry name" value="FTHF_cligase-like_sf"/>
</dbReference>
<dbReference type="PANTHER" id="PTHR23407:SF1">
    <property type="entry name" value="5-FORMYLTETRAHYDROFOLATE CYCLO-LIGASE"/>
    <property type="match status" value="1"/>
</dbReference>
<comment type="catalytic activity">
    <reaction evidence="4">
        <text>(6S)-5-formyl-5,6,7,8-tetrahydrofolate + ATP = (6R)-5,10-methenyltetrahydrofolate + ADP + phosphate</text>
        <dbReference type="Rhea" id="RHEA:10488"/>
        <dbReference type="ChEBI" id="CHEBI:30616"/>
        <dbReference type="ChEBI" id="CHEBI:43474"/>
        <dbReference type="ChEBI" id="CHEBI:57455"/>
        <dbReference type="ChEBI" id="CHEBI:57457"/>
        <dbReference type="ChEBI" id="CHEBI:456216"/>
        <dbReference type="EC" id="6.3.3.2"/>
    </reaction>
</comment>
<dbReference type="GO" id="GO:0030272">
    <property type="term" value="F:5-formyltetrahydrofolate cyclo-ligase activity"/>
    <property type="evidence" value="ECO:0007669"/>
    <property type="project" value="UniProtKB-EC"/>
</dbReference>
<keyword evidence="6" id="KW-1185">Reference proteome</keyword>
<keyword evidence="5" id="KW-0436">Ligase</keyword>
<dbReference type="PANTHER" id="PTHR23407">
    <property type="entry name" value="ATPASE INHIBITOR/5-FORMYLTETRAHYDROFOLATE CYCLO-LIGASE"/>
    <property type="match status" value="1"/>
</dbReference>
<gene>
    <name evidence="5" type="ORF">PQ455_09990</name>
</gene>
<reference evidence="5 6" key="1">
    <citation type="submission" date="2023-02" db="EMBL/GenBank/DDBJ databases">
        <title>Genome sequence of Sphingomonas naphthae.</title>
        <authorList>
            <person name="Kim S."/>
            <person name="Heo J."/>
            <person name="Kwon S.-W."/>
        </authorList>
    </citation>
    <scope>NUCLEOTIDE SEQUENCE [LARGE SCALE GENOMIC DNA]</scope>
    <source>
        <strain evidence="5 6">KACC 18716</strain>
    </source>
</reference>